<keyword evidence="6" id="KW-0378">Hydrolase</keyword>
<dbReference type="GO" id="GO:0035312">
    <property type="term" value="F:5'-3' DNA exonuclease activity"/>
    <property type="evidence" value="ECO:0007669"/>
    <property type="project" value="TreeGrafter"/>
</dbReference>
<evidence type="ECO:0000256" key="4">
    <source>
        <dbReference type="ARBA" id="ARBA00022759"/>
    </source>
</evidence>
<comment type="similarity">
    <text evidence="2">Belongs to the DNA repair metallo-beta-lactamase (DRMBL) family.</text>
</comment>
<sequence>MKSSFHGKIDEIPGVYADNFENAEHQNARAYFLSHYHTDHIQGLHSRELIEVLIKNNVTIYATELTAAIINDNKNDERIMKHVKGLKMGSTLITLPRIQENNTPEFCFTVTLIPAGHCAGSTMFLFSTGSSNILFTGDFRINESDLPKYKQLHNNEKPIKIDALYIDTTFLNTKYDYFPKRSESVEKMLYEIKKWLNLNEMSAIALHTSAKYGYEFVFNEIYKHLNIKVYVGSERWRFYSTIPHLVPGVTNEETKIHLCRNRSENASHKSCIQQCYGNYLFIHLSAMKWQHCKEEICSVRNEASTRLDVCFATHCSKAELEYFVDYLKPNKVVGFPNEFNVRKRSIFVDKEIVNKKVKVDKKVDKIMLKLMFE</sequence>
<protein>
    <recommendedName>
        <fullName evidence="11">Protein artemis</fullName>
    </recommendedName>
    <alternativeName>
        <fullName evidence="12">DNA cross-link repair 1C protein</fullName>
    </alternativeName>
</protein>
<dbReference type="GO" id="GO:0003684">
    <property type="term" value="F:damaged DNA binding"/>
    <property type="evidence" value="ECO:0007669"/>
    <property type="project" value="TreeGrafter"/>
</dbReference>
<comment type="caution">
    <text evidence="14">The sequence shown here is derived from an EMBL/GenBank/DDBJ whole genome shotgun (WGS) entry which is preliminary data.</text>
</comment>
<evidence type="ECO:0000256" key="2">
    <source>
        <dbReference type="ARBA" id="ARBA00010304"/>
    </source>
</evidence>
<dbReference type="InterPro" id="IPR036866">
    <property type="entry name" value="RibonucZ/Hydroxyglut_hydro"/>
</dbReference>
<dbReference type="GO" id="GO:0000723">
    <property type="term" value="P:telomere maintenance"/>
    <property type="evidence" value="ECO:0007669"/>
    <property type="project" value="TreeGrafter"/>
</dbReference>
<evidence type="ECO:0000256" key="10">
    <source>
        <dbReference type="ARBA" id="ARBA00023242"/>
    </source>
</evidence>
<evidence type="ECO:0000256" key="7">
    <source>
        <dbReference type="ARBA" id="ARBA00022839"/>
    </source>
</evidence>
<keyword evidence="15" id="KW-1185">Reference proteome</keyword>
<dbReference type="EMBL" id="CAKOGL010000001">
    <property type="protein sequence ID" value="CAH2083822.1"/>
    <property type="molecule type" value="Genomic_DNA"/>
</dbReference>
<evidence type="ECO:0000256" key="8">
    <source>
        <dbReference type="ARBA" id="ARBA00023172"/>
    </source>
</evidence>
<dbReference type="Gene3D" id="3.60.15.10">
    <property type="entry name" value="Ribonuclease Z/Hydroxyacylglutathione hydrolase-like"/>
    <property type="match status" value="1"/>
</dbReference>
<dbReference type="Pfam" id="PF07522">
    <property type="entry name" value="DRMBL"/>
    <property type="match status" value="1"/>
</dbReference>
<evidence type="ECO:0000256" key="5">
    <source>
        <dbReference type="ARBA" id="ARBA00022763"/>
    </source>
</evidence>
<feature type="domain" description="DNA repair metallo-beta-lactamase" evidence="13">
    <location>
        <begin position="252"/>
        <end position="333"/>
    </location>
</feature>
<keyword evidence="4" id="KW-0255">Endonuclease</keyword>
<evidence type="ECO:0000313" key="15">
    <source>
        <dbReference type="Proteomes" id="UP001153954"/>
    </source>
</evidence>
<name>A0AAU9TCR4_EUPED</name>
<dbReference type="GO" id="GO:0006303">
    <property type="term" value="P:double-strand break repair via nonhomologous end joining"/>
    <property type="evidence" value="ECO:0007669"/>
    <property type="project" value="TreeGrafter"/>
</dbReference>
<dbReference type="PANTHER" id="PTHR23240">
    <property type="entry name" value="DNA CROSS-LINK REPAIR PROTEIN PSO2/SNM1-RELATED"/>
    <property type="match status" value="1"/>
</dbReference>
<keyword evidence="3" id="KW-0540">Nuclease</keyword>
<keyword evidence="5" id="KW-0227">DNA damage</keyword>
<comment type="subcellular location">
    <subcellularLocation>
        <location evidence="1">Nucleus</location>
    </subcellularLocation>
</comment>
<evidence type="ECO:0000313" key="14">
    <source>
        <dbReference type="EMBL" id="CAH2083822.1"/>
    </source>
</evidence>
<dbReference type="GO" id="GO:0005634">
    <property type="term" value="C:nucleus"/>
    <property type="evidence" value="ECO:0007669"/>
    <property type="project" value="UniProtKB-SubCell"/>
</dbReference>
<evidence type="ECO:0000256" key="1">
    <source>
        <dbReference type="ARBA" id="ARBA00004123"/>
    </source>
</evidence>
<evidence type="ECO:0000259" key="13">
    <source>
        <dbReference type="Pfam" id="PF07522"/>
    </source>
</evidence>
<dbReference type="Proteomes" id="UP001153954">
    <property type="component" value="Unassembled WGS sequence"/>
</dbReference>
<accession>A0AAU9TCR4</accession>
<reference evidence="14" key="1">
    <citation type="submission" date="2022-03" db="EMBL/GenBank/DDBJ databases">
        <authorList>
            <person name="Tunstrom K."/>
        </authorList>
    </citation>
    <scope>NUCLEOTIDE SEQUENCE</scope>
</reference>
<dbReference type="InterPro" id="IPR011084">
    <property type="entry name" value="DRMBL"/>
</dbReference>
<dbReference type="GO" id="GO:0006310">
    <property type="term" value="P:DNA recombination"/>
    <property type="evidence" value="ECO:0007669"/>
    <property type="project" value="UniProtKB-KW"/>
</dbReference>
<keyword evidence="7" id="KW-0269">Exonuclease</keyword>
<keyword evidence="9" id="KW-0234">DNA repair</keyword>
<evidence type="ECO:0000256" key="12">
    <source>
        <dbReference type="ARBA" id="ARBA00042677"/>
    </source>
</evidence>
<keyword evidence="8" id="KW-0233">DNA recombination</keyword>
<dbReference type="GO" id="GO:0004519">
    <property type="term" value="F:endonuclease activity"/>
    <property type="evidence" value="ECO:0007669"/>
    <property type="project" value="UniProtKB-KW"/>
</dbReference>
<dbReference type="GO" id="GO:0036297">
    <property type="term" value="P:interstrand cross-link repair"/>
    <property type="evidence" value="ECO:0007669"/>
    <property type="project" value="TreeGrafter"/>
</dbReference>
<evidence type="ECO:0000256" key="6">
    <source>
        <dbReference type="ARBA" id="ARBA00022801"/>
    </source>
</evidence>
<evidence type="ECO:0000256" key="9">
    <source>
        <dbReference type="ARBA" id="ARBA00023204"/>
    </source>
</evidence>
<evidence type="ECO:0000256" key="3">
    <source>
        <dbReference type="ARBA" id="ARBA00022722"/>
    </source>
</evidence>
<keyword evidence="10" id="KW-0539">Nucleus</keyword>
<dbReference type="AlphaFoldDB" id="A0AAU9TCR4"/>
<dbReference type="SUPFAM" id="SSF56281">
    <property type="entry name" value="Metallo-hydrolase/oxidoreductase"/>
    <property type="match status" value="1"/>
</dbReference>
<proteinExistence type="inferred from homology"/>
<dbReference type="Gene3D" id="3.40.50.12650">
    <property type="match status" value="1"/>
</dbReference>
<dbReference type="PANTHER" id="PTHR23240:SF8">
    <property type="entry name" value="PROTEIN ARTEMIS"/>
    <property type="match status" value="1"/>
</dbReference>
<organism evidence="14 15">
    <name type="scientific">Euphydryas editha</name>
    <name type="common">Edith's checkerspot</name>
    <dbReference type="NCBI Taxonomy" id="104508"/>
    <lineage>
        <taxon>Eukaryota</taxon>
        <taxon>Metazoa</taxon>
        <taxon>Ecdysozoa</taxon>
        <taxon>Arthropoda</taxon>
        <taxon>Hexapoda</taxon>
        <taxon>Insecta</taxon>
        <taxon>Pterygota</taxon>
        <taxon>Neoptera</taxon>
        <taxon>Endopterygota</taxon>
        <taxon>Lepidoptera</taxon>
        <taxon>Glossata</taxon>
        <taxon>Ditrysia</taxon>
        <taxon>Papilionoidea</taxon>
        <taxon>Nymphalidae</taxon>
        <taxon>Nymphalinae</taxon>
        <taxon>Euphydryas</taxon>
    </lineage>
</organism>
<gene>
    <name evidence="14" type="ORF">EEDITHA_LOCUS451</name>
</gene>
<evidence type="ECO:0000256" key="11">
    <source>
        <dbReference type="ARBA" id="ARBA00039759"/>
    </source>
</evidence>